<proteinExistence type="predicted"/>
<keyword evidence="2" id="KW-1185">Reference proteome</keyword>
<reference evidence="1 2" key="1">
    <citation type="submission" date="2018-11" db="EMBL/GenBank/DDBJ databases">
        <title>Flavobacterium sp. nov., YIM 102701-2 draft genome.</title>
        <authorList>
            <person name="Li G."/>
            <person name="Jiang Y."/>
        </authorList>
    </citation>
    <scope>NUCLEOTIDE SEQUENCE [LARGE SCALE GENOMIC DNA]</scope>
    <source>
        <strain evidence="1 2">YIM 102701-2</strain>
    </source>
</reference>
<dbReference type="AlphaFoldDB" id="A0A3P3WJ13"/>
<gene>
    <name evidence="1" type="ORF">EG240_01625</name>
</gene>
<accession>A0A3P3WJ13</accession>
<evidence type="ECO:0000313" key="2">
    <source>
        <dbReference type="Proteomes" id="UP000275719"/>
    </source>
</evidence>
<dbReference type="RefSeq" id="WP_125016743.1">
    <property type="nucleotide sequence ID" value="NZ_RQVQ01000003.1"/>
</dbReference>
<comment type="caution">
    <text evidence="1">The sequence shown here is derived from an EMBL/GenBank/DDBJ whole genome shotgun (WGS) entry which is preliminary data.</text>
</comment>
<protein>
    <submittedName>
        <fullName evidence="1">Uncharacterized protein</fullName>
    </submittedName>
</protein>
<organism evidence="1 2">
    <name type="scientific">Paenimyroides tangerinum</name>
    <dbReference type="NCBI Taxonomy" id="2488728"/>
    <lineage>
        <taxon>Bacteria</taxon>
        <taxon>Pseudomonadati</taxon>
        <taxon>Bacteroidota</taxon>
        <taxon>Flavobacteriia</taxon>
        <taxon>Flavobacteriales</taxon>
        <taxon>Flavobacteriaceae</taxon>
        <taxon>Paenimyroides</taxon>
    </lineage>
</organism>
<sequence length="490" mass="55899">MKIKLLLLLVTICFAEQSWGQDITSIRLDFKNKCFYPEDIKALEKLKKGDFYQLKIIDVNMNLYKIVFDKRDTIITSNVEFPTFDLVNIEGIGDLLGKINFSTNSVSNLVDAFNASAKGNHSIMLMEWAKSNDRNLAKEKTIEDIKSLIDVHKDNLILKDGLLKSYKMEVDELQFTIQKKLHSYSVLDKSNSTYQLLSGNINFDSILVQTQRWRANIKSNSNAIIKQQSEYLKIVSVDNIKKIIENDTELKEADKTLKEAFTKAISNTDKLYESVNSEKVASWITELVYKDNNSTFSYTTLPQQLNGDQTKLNIQLIRIKEDSDLPNYQTEIQFPQKRQFYVGLGMSFYYAGFRNEAYSVKSTVSNEENTEYNIVDEKNRKGELGLATLIHFGWRPFYDKRTGDWFAVNLVTGPALSFTNTVKPRVAVGGGFAFGYKNMLTINGLYMGGFEDRKSETYNADAVYSSKPENVTVSKLAGSFAISLGYIYKF</sequence>
<dbReference type="EMBL" id="RQVQ01000003">
    <property type="protein sequence ID" value="RRJ92743.1"/>
    <property type="molecule type" value="Genomic_DNA"/>
</dbReference>
<name>A0A3P3WJ13_9FLAO</name>
<dbReference type="Proteomes" id="UP000275719">
    <property type="component" value="Unassembled WGS sequence"/>
</dbReference>
<dbReference type="OrthoDB" id="658990at2"/>
<evidence type="ECO:0000313" key="1">
    <source>
        <dbReference type="EMBL" id="RRJ92743.1"/>
    </source>
</evidence>